<proteinExistence type="predicted"/>
<reference evidence="3" key="2">
    <citation type="submission" date="2020-12" db="EMBL/GenBank/DDBJ databases">
        <title>New Spironucleus salmonicida genome in near-complete chromosomes.</title>
        <authorList>
            <person name="Xu F."/>
            <person name="Kurt Z."/>
            <person name="Jimenez-Gonzalez A."/>
            <person name="Astvaldsson A."/>
            <person name="Andersson J.O."/>
            <person name="Svard S.G."/>
        </authorList>
    </citation>
    <scope>NUCLEOTIDE SEQUENCE</scope>
    <source>
        <strain evidence="3">ATCC 50377</strain>
    </source>
</reference>
<reference evidence="2 3" key="1">
    <citation type="journal article" date="2014" name="PLoS Genet.">
        <title>The Genome of Spironucleus salmonicida Highlights a Fish Pathogen Adapted to Fluctuating Environments.</title>
        <authorList>
            <person name="Xu F."/>
            <person name="Jerlstrom-Hultqvist J."/>
            <person name="Einarsson E."/>
            <person name="Astvaldsson A."/>
            <person name="Svard S.G."/>
            <person name="Andersson J.O."/>
        </authorList>
    </citation>
    <scope>NUCLEOTIDE SEQUENCE</scope>
    <source>
        <strain evidence="3">ATCC 50377</strain>
    </source>
</reference>
<dbReference type="EMBL" id="AUWU02000001">
    <property type="protein sequence ID" value="KAH0577757.1"/>
    <property type="molecule type" value="Genomic_DNA"/>
</dbReference>
<keyword evidence="1" id="KW-0472">Membrane</keyword>
<sequence length="552" mass="63539">MILFFSAVGLDFLFTPQQKVFANCYDQSSILEYNKNLNIIIVTIRPINSACESLSKNLHAALIMRGNDIPLQRSQVLGFNYSSITSIKFIDVPVITSLDFAIMYLYSYSDIAQVNIFEFQEQKSDLSECYQTNSVLQIHQEEIVLNITSTLSCTQQITTIEDSGITINKLVQVFLLIQGERIQLEAQQFSDNYIIDNKPINYIYKQPIKLLHIQQVAFVSAKVQFISQQQDVQVSFIHQIGYVKNMGKDFGFGVNFYYLSASYVGLWDDTFLVQVNNRLIFQPIENILNDINFTHYTHRLSVKLGSEVWSKQLNFYSTKYNNLQRIYRFECSNGSPTEQESCKQFYYKIKTSDQKPRFMFDTMFYTGEQFLFNQQLELQMHLTCWRSGVIDIRRDSLCLQLTIQQNTTACDIYLPQGEIYDAQGIISLIFPNTSIPDLKVPLYKQISAETLEYCLSCDELVLIQDCKAFINDIAQNDQNYLGITMKYTSETLGALELSVITNRIAFSDYSIVNIIAYISGLSFVLVSTAISLMGIILVIQTIKKNKKRRKNH</sequence>
<protein>
    <recommendedName>
        <fullName evidence="5">Transmembrane protein</fullName>
    </recommendedName>
</protein>
<keyword evidence="4" id="KW-1185">Reference proteome</keyword>
<dbReference type="EMBL" id="KI546130">
    <property type="protein sequence ID" value="EST43892.1"/>
    <property type="molecule type" value="Genomic_DNA"/>
</dbReference>
<evidence type="ECO:0000256" key="1">
    <source>
        <dbReference type="SAM" id="Phobius"/>
    </source>
</evidence>
<evidence type="ECO:0000313" key="2">
    <source>
        <dbReference type="EMBL" id="EST43892.1"/>
    </source>
</evidence>
<gene>
    <name evidence="2" type="ORF">SS50377_16192</name>
    <name evidence="3" type="ORF">SS50377_21111</name>
</gene>
<dbReference type="VEuPathDB" id="GiardiaDB:SS50377_21111"/>
<keyword evidence="1" id="KW-0812">Transmembrane</keyword>
<evidence type="ECO:0008006" key="5">
    <source>
        <dbReference type="Google" id="ProtNLM"/>
    </source>
</evidence>
<organism evidence="2">
    <name type="scientific">Spironucleus salmonicida</name>
    <dbReference type="NCBI Taxonomy" id="348837"/>
    <lineage>
        <taxon>Eukaryota</taxon>
        <taxon>Metamonada</taxon>
        <taxon>Diplomonadida</taxon>
        <taxon>Hexamitidae</taxon>
        <taxon>Hexamitinae</taxon>
        <taxon>Spironucleus</taxon>
    </lineage>
</organism>
<evidence type="ECO:0000313" key="4">
    <source>
        <dbReference type="Proteomes" id="UP000018208"/>
    </source>
</evidence>
<evidence type="ECO:0000313" key="3">
    <source>
        <dbReference type="EMBL" id="KAH0577757.1"/>
    </source>
</evidence>
<dbReference type="AlphaFoldDB" id="V6LH76"/>
<keyword evidence="1" id="KW-1133">Transmembrane helix</keyword>
<feature type="transmembrane region" description="Helical" evidence="1">
    <location>
        <begin position="514"/>
        <end position="539"/>
    </location>
</feature>
<accession>V6LH76</accession>
<name>V6LH76_9EUKA</name>
<dbReference type="Proteomes" id="UP000018208">
    <property type="component" value="Unassembled WGS sequence"/>
</dbReference>